<dbReference type="OrthoDB" id="2329257at2"/>
<evidence type="ECO:0000313" key="2">
    <source>
        <dbReference type="EMBL" id="KRN21147.1"/>
    </source>
</evidence>
<name>A0A0R2F110_9LACO</name>
<keyword evidence="1" id="KW-0732">Signal</keyword>
<dbReference type="EMBL" id="AYZM01000125">
    <property type="protein sequence ID" value="KRN21147.1"/>
    <property type="molecule type" value="Genomic_DNA"/>
</dbReference>
<dbReference type="PATRIC" id="fig|1423804.4.peg.1363"/>
<dbReference type="Proteomes" id="UP000051442">
    <property type="component" value="Unassembled WGS sequence"/>
</dbReference>
<dbReference type="AlphaFoldDB" id="A0A0R2F110"/>
<accession>A0A0R2F110</accession>
<sequence>MKSGLKKSLYLGLAAVSFVAAAGAASTTASAKTYAKIASGSNVALTSDATTRNVTLTGSNALYTKAGTLKGAKVVATTTTAKKLNSSTSGKANFRAYRVAKTTRGSVYYKVVSFDGSYRGWIYGGKSTSDFGGGIASYATTKTATAPASDATYKLSAATSDTANTLFFKEPSYTQYKVGRAKVNGTVLALTSAYKDSTFTFGAAKTTSREGDTYYQVASVDGSTTNGLVGAWVKASNVSQTNAEPTATSANSVTVVYRDSNRNVISTATKKFIAKSGTSTAEGQKVSGDTNTAGQTLTQFGEANLPSGYTATDETDAANATYGGSYYVTIAKAATSKASFYYINSGSAASTAATLAKTAFSTGAYPSLTTAVQTKTFTGTDGSTFDFANLATAFTGTTDGGYYGTSSSTGKVYFYKYDADATKANNASTAKYGDTIKVVFDRTEVAAPTNTTTTDSGNSNYAE</sequence>
<reference evidence="2 3" key="1">
    <citation type="journal article" date="2015" name="Genome Announc.">
        <title>Expanding the biotechnology potential of lactobacilli through comparative genomics of 213 strains and associated genera.</title>
        <authorList>
            <person name="Sun Z."/>
            <person name="Harris H.M."/>
            <person name="McCann A."/>
            <person name="Guo C."/>
            <person name="Argimon S."/>
            <person name="Zhang W."/>
            <person name="Yang X."/>
            <person name="Jeffery I.B."/>
            <person name="Cooney J.C."/>
            <person name="Kagawa T.F."/>
            <person name="Liu W."/>
            <person name="Song Y."/>
            <person name="Salvetti E."/>
            <person name="Wrobel A."/>
            <person name="Rasinkangas P."/>
            <person name="Parkhill J."/>
            <person name="Rea M.C."/>
            <person name="O'Sullivan O."/>
            <person name="Ritari J."/>
            <person name="Douillard F.P."/>
            <person name="Paul Ross R."/>
            <person name="Yang R."/>
            <person name="Briner A.E."/>
            <person name="Felis G.E."/>
            <person name="de Vos W.M."/>
            <person name="Barrangou R."/>
            <person name="Klaenhammer T.R."/>
            <person name="Caufield P.W."/>
            <person name="Cui Y."/>
            <person name="Zhang H."/>
            <person name="O'Toole P.W."/>
        </authorList>
    </citation>
    <scope>NUCLEOTIDE SEQUENCE [LARGE SCALE GENOMIC DNA]</scope>
    <source>
        <strain evidence="2 3">DSM 23365</strain>
    </source>
</reference>
<dbReference type="STRING" id="1423804.FD14_GL001268"/>
<gene>
    <name evidence="2" type="ORF">FD14_GL001268</name>
</gene>
<evidence type="ECO:0000256" key="1">
    <source>
        <dbReference type="SAM" id="SignalP"/>
    </source>
</evidence>
<feature type="chain" id="PRO_5006416697" evidence="1">
    <location>
        <begin position="32"/>
        <end position="463"/>
    </location>
</feature>
<dbReference type="RefSeq" id="WP_054737324.1">
    <property type="nucleotide sequence ID" value="NZ_AYZM01000125.1"/>
</dbReference>
<keyword evidence="3" id="KW-1185">Reference proteome</keyword>
<feature type="signal peptide" evidence="1">
    <location>
        <begin position="1"/>
        <end position="31"/>
    </location>
</feature>
<protein>
    <submittedName>
        <fullName evidence="2">S-layer protein</fullName>
    </submittedName>
</protein>
<proteinExistence type="predicted"/>
<comment type="caution">
    <text evidence="2">The sequence shown here is derived from an EMBL/GenBank/DDBJ whole genome shotgun (WGS) entry which is preliminary data.</text>
</comment>
<evidence type="ECO:0000313" key="3">
    <source>
        <dbReference type="Proteomes" id="UP000051442"/>
    </source>
</evidence>
<organism evidence="2 3">
    <name type="scientific">Secundilactobacillus similis DSM 23365 = JCM 2765</name>
    <dbReference type="NCBI Taxonomy" id="1423804"/>
    <lineage>
        <taxon>Bacteria</taxon>
        <taxon>Bacillati</taxon>
        <taxon>Bacillota</taxon>
        <taxon>Bacilli</taxon>
        <taxon>Lactobacillales</taxon>
        <taxon>Lactobacillaceae</taxon>
        <taxon>Secundilactobacillus</taxon>
    </lineage>
</organism>